<reference evidence="2" key="1">
    <citation type="journal article" date="2023" name="Mol. Ecol. Resour.">
        <title>Chromosome-level genome assembly of a triploid poplar Populus alba 'Berolinensis'.</title>
        <authorList>
            <person name="Chen S."/>
            <person name="Yu Y."/>
            <person name="Wang X."/>
            <person name="Wang S."/>
            <person name="Zhang T."/>
            <person name="Zhou Y."/>
            <person name="He R."/>
            <person name="Meng N."/>
            <person name="Wang Y."/>
            <person name="Liu W."/>
            <person name="Liu Z."/>
            <person name="Liu J."/>
            <person name="Guo Q."/>
            <person name="Huang H."/>
            <person name="Sederoff R.R."/>
            <person name="Wang G."/>
            <person name="Qu G."/>
            <person name="Chen S."/>
        </authorList>
    </citation>
    <scope>NUCLEOTIDE SEQUENCE</scope>
    <source>
        <strain evidence="2">SC-2020</strain>
    </source>
</reference>
<evidence type="ECO:0000313" key="2">
    <source>
        <dbReference type="EMBL" id="KAJ6970979.1"/>
    </source>
</evidence>
<dbReference type="InterPro" id="IPR021094">
    <property type="entry name" value="NPR1/NIM1-like_C"/>
</dbReference>
<keyword evidence="3" id="KW-1185">Reference proteome</keyword>
<sequence length="61" mass="6906">MRRNPLAGSASITSHTMDDDLHVKLLYLENRERNPAMISSNTLLRYLHVNSTDLLPALSEL</sequence>
<accession>A0AAD6LQS8</accession>
<comment type="caution">
    <text evidence="2">The sequence shown here is derived from an EMBL/GenBank/DDBJ whole genome shotgun (WGS) entry which is preliminary data.</text>
</comment>
<dbReference type="EMBL" id="JAQIZT010000015">
    <property type="protein sequence ID" value="KAJ6970979.1"/>
    <property type="molecule type" value="Genomic_DNA"/>
</dbReference>
<evidence type="ECO:0000313" key="3">
    <source>
        <dbReference type="Proteomes" id="UP001164929"/>
    </source>
</evidence>
<protein>
    <recommendedName>
        <fullName evidence="1">NPR1/NIM1-like C-terminal domain-containing protein</fullName>
    </recommendedName>
</protein>
<dbReference type="AlphaFoldDB" id="A0AAD6LQS8"/>
<organism evidence="2 3">
    <name type="scientific">Populus alba x Populus x berolinensis</name>
    <dbReference type="NCBI Taxonomy" id="444605"/>
    <lineage>
        <taxon>Eukaryota</taxon>
        <taxon>Viridiplantae</taxon>
        <taxon>Streptophyta</taxon>
        <taxon>Embryophyta</taxon>
        <taxon>Tracheophyta</taxon>
        <taxon>Spermatophyta</taxon>
        <taxon>Magnoliopsida</taxon>
        <taxon>eudicotyledons</taxon>
        <taxon>Gunneridae</taxon>
        <taxon>Pentapetalae</taxon>
        <taxon>rosids</taxon>
        <taxon>fabids</taxon>
        <taxon>Malpighiales</taxon>
        <taxon>Salicaceae</taxon>
        <taxon>Saliceae</taxon>
        <taxon>Populus</taxon>
    </lineage>
</organism>
<dbReference type="Proteomes" id="UP001164929">
    <property type="component" value="Chromosome 15"/>
</dbReference>
<evidence type="ECO:0000259" key="1">
    <source>
        <dbReference type="Pfam" id="PF12313"/>
    </source>
</evidence>
<gene>
    <name evidence="2" type="ORF">NC653_035295</name>
</gene>
<name>A0AAD6LQS8_9ROSI</name>
<dbReference type="Pfam" id="PF12313">
    <property type="entry name" value="NPR1_like_C"/>
    <property type="match status" value="1"/>
</dbReference>
<feature type="domain" description="NPR1/NIM1-like C-terminal" evidence="1">
    <location>
        <begin position="1"/>
        <end position="31"/>
    </location>
</feature>
<proteinExistence type="predicted"/>